<evidence type="ECO:0000313" key="2">
    <source>
        <dbReference type="Proteomes" id="UP000001025"/>
    </source>
</evidence>
<dbReference type="AlphaFoldDB" id="Q7UQ65"/>
<dbReference type="STRING" id="243090.RB6495"/>
<gene>
    <name evidence="1" type="ordered locus">RB6495</name>
</gene>
<proteinExistence type="predicted"/>
<organism evidence="1 2">
    <name type="scientific">Rhodopirellula baltica (strain DSM 10527 / NCIMB 13988 / SH1)</name>
    <dbReference type="NCBI Taxonomy" id="243090"/>
    <lineage>
        <taxon>Bacteria</taxon>
        <taxon>Pseudomonadati</taxon>
        <taxon>Planctomycetota</taxon>
        <taxon>Planctomycetia</taxon>
        <taxon>Pirellulales</taxon>
        <taxon>Pirellulaceae</taxon>
        <taxon>Rhodopirellula</taxon>
    </lineage>
</organism>
<dbReference type="EMBL" id="BX294144">
    <property type="protein sequence ID" value="CAD74840.1"/>
    <property type="molecule type" value="Genomic_DNA"/>
</dbReference>
<dbReference type="HOGENOM" id="CLU_3316002_0_0_0"/>
<protein>
    <submittedName>
        <fullName evidence="1">Uncharacterized protein</fullName>
    </submittedName>
</protein>
<sequence length="39" mass="4765">MKRITQQLPQTEFGKGFANPMLVLHWTLRSARWWRPLRL</sequence>
<reference evidence="1 2" key="1">
    <citation type="journal article" date="2003" name="Proc. Natl. Acad. Sci. U.S.A.">
        <title>Complete genome sequence of the marine planctomycete Pirellula sp. strain 1.</title>
        <authorList>
            <person name="Gloeckner F.O."/>
            <person name="Kube M."/>
            <person name="Bauer M."/>
            <person name="Teeling H."/>
            <person name="Lombardot T."/>
            <person name="Ludwig W."/>
            <person name="Gade D."/>
            <person name="Beck A."/>
            <person name="Borzym K."/>
            <person name="Heitmann K."/>
            <person name="Rabus R."/>
            <person name="Schlesner H."/>
            <person name="Amann R."/>
            <person name="Reinhardt R."/>
        </authorList>
    </citation>
    <scope>NUCLEOTIDE SEQUENCE [LARGE SCALE GENOMIC DNA]</scope>
    <source>
        <strain evidence="2">DSM 10527 / NCIMB 13988 / SH1</strain>
    </source>
</reference>
<dbReference type="Proteomes" id="UP000001025">
    <property type="component" value="Chromosome"/>
</dbReference>
<name>Q7UQ65_RHOBA</name>
<dbReference type="InParanoid" id="Q7UQ65"/>
<keyword evidence="2" id="KW-1185">Reference proteome</keyword>
<evidence type="ECO:0000313" key="1">
    <source>
        <dbReference type="EMBL" id="CAD74840.1"/>
    </source>
</evidence>
<dbReference type="KEGG" id="rba:RB6495"/>
<accession>Q7UQ65</accession>
<dbReference type="EnsemblBacteria" id="CAD74840">
    <property type="protein sequence ID" value="CAD74840"/>
    <property type="gene ID" value="RB6495"/>
</dbReference>